<accession>A0AA36JGG0</accession>
<dbReference type="PANTHER" id="PTHR42663">
    <property type="entry name" value="HYDROLASE C777.06C-RELATED-RELATED"/>
    <property type="match status" value="1"/>
</dbReference>
<comment type="caution">
    <text evidence="2">The sequence shown here is derived from an EMBL/GenBank/DDBJ whole genome shotgun (WGS) entry which is preliminary data.</text>
</comment>
<dbReference type="EMBL" id="CAUJNA010003572">
    <property type="protein sequence ID" value="CAJ1405177.1"/>
    <property type="molecule type" value="Genomic_DNA"/>
</dbReference>
<gene>
    <name evidence="2" type="ORF">EVOR1521_LOCUS27459</name>
</gene>
<dbReference type="SUPFAM" id="SSF56281">
    <property type="entry name" value="Metallo-hydrolase/oxidoreductase"/>
    <property type="match status" value="1"/>
</dbReference>
<protein>
    <recommendedName>
        <fullName evidence="1">Metallo-beta-lactamase domain-containing protein</fullName>
    </recommendedName>
</protein>
<dbReference type="InterPro" id="IPR036866">
    <property type="entry name" value="RibonucZ/Hydroxyglut_hydro"/>
</dbReference>
<feature type="domain" description="Metallo-beta-lactamase" evidence="1">
    <location>
        <begin position="94"/>
        <end position="318"/>
    </location>
</feature>
<dbReference type="AlphaFoldDB" id="A0AA36JGG0"/>
<proteinExistence type="predicted"/>
<dbReference type="Pfam" id="PF12706">
    <property type="entry name" value="Lactamase_B_2"/>
    <property type="match status" value="1"/>
</dbReference>
<evidence type="ECO:0000313" key="3">
    <source>
        <dbReference type="Proteomes" id="UP001178507"/>
    </source>
</evidence>
<keyword evidence="3" id="KW-1185">Reference proteome</keyword>
<evidence type="ECO:0000259" key="1">
    <source>
        <dbReference type="Pfam" id="PF12706"/>
    </source>
</evidence>
<dbReference type="PANTHER" id="PTHR42663:SF6">
    <property type="entry name" value="HYDROLASE C777.06C-RELATED"/>
    <property type="match status" value="1"/>
</dbReference>
<name>A0AA36JGG0_9DINO</name>
<dbReference type="CDD" id="cd16279">
    <property type="entry name" value="metallo-hydrolase-like_MBL-fold"/>
    <property type="match status" value="1"/>
</dbReference>
<reference evidence="2" key="1">
    <citation type="submission" date="2023-08" db="EMBL/GenBank/DDBJ databases">
        <authorList>
            <person name="Chen Y."/>
            <person name="Shah S."/>
            <person name="Dougan E. K."/>
            <person name="Thang M."/>
            <person name="Chan C."/>
        </authorList>
    </citation>
    <scope>NUCLEOTIDE SEQUENCE</scope>
</reference>
<dbReference type="Proteomes" id="UP001178507">
    <property type="component" value="Unassembled WGS sequence"/>
</dbReference>
<sequence>MIETLAVGLCSALAAAAWRRRGRREEPRSGVIFTGTGSSSGCPMLRCAIGGEGGVPGCRACRPAQRGGRRNPNWRNNVGLVIRWFADGQWRHLQIDCGKTFRDSVLLWYKEHQIHYLDAVLLTHDHADAILGLDELRQLQRFDPQTRQVSGPPLQCFCDGRTLRHCRRAFPYLFPKEKALGLATAWCQCNGGCNECDKPTVERFVATIDWQEIPEDTSAFHVAGLTLHALPVLHGADYLCFGYGFGPAGGRVVYISDYTQLLPKTEALLKLWSQPPDGIELMILDVLHPDATRSPVHACLEESLDLVRRFRPRKAFFVGMGHYCEHFEMNRKLCLLQLEGLDVQLAHDGLFLPISLASEERV</sequence>
<dbReference type="Gene3D" id="3.60.15.10">
    <property type="entry name" value="Ribonuclease Z/Hydroxyacylglutathione hydrolase-like"/>
    <property type="match status" value="1"/>
</dbReference>
<organism evidence="2 3">
    <name type="scientific">Effrenium voratum</name>
    <dbReference type="NCBI Taxonomy" id="2562239"/>
    <lineage>
        <taxon>Eukaryota</taxon>
        <taxon>Sar</taxon>
        <taxon>Alveolata</taxon>
        <taxon>Dinophyceae</taxon>
        <taxon>Suessiales</taxon>
        <taxon>Symbiodiniaceae</taxon>
        <taxon>Effrenium</taxon>
    </lineage>
</organism>
<dbReference type="InterPro" id="IPR001279">
    <property type="entry name" value="Metallo-B-lactamas"/>
</dbReference>
<evidence type="ECO:0000313" key="2">
    <source>
        <dbReference type="EMBL" id="CAJ1405177.1"/>
    </source>
</evidence>